<comment type="catalytic activity">
    <reaction evidence="4">
        <text>a quinone + NADPH + H(+) = a quinol + NADP(+)</text>
        <dbReference type="Rhea" id="RHEA:46164"/>
        <dbReference type="ChEBI" id="CHEBI:15378"/>
        <dbReference type="ChEBI" id="CHEBI:24646"/>
        <dbReference type="ChEBI" id="CHEBI:57783"/>
        <dbReference type="ChEBI" id="CHEBI:58349"/>
        <dbReference type="ChEBI" id="CHEBI:132124"/>
        <dbReference type="EC" id="1.6.5.2"/>
    </reaction>
</comment>
<dbReference type="Gene3D" id="3.40.50.360">
    <property type="match status" value="1"/>
</dbReference>
<evidence type="ECO:0000313" key="6">
    <source>
        <dbReference type="EMBL" id="CAI0497505.1"/>
    </source>
</evidence>
<evidence type="ECO:0000256" key="1">
    <source>
        <dbReference type="ARBA" id="ARBA00006961"/>
    </source>
</evidence>
<dbReference type="InterPro" id="IPR005025">
    <property type="entry name" value="FMN_Rdtase-like_dom"/>
</dbReference>
<evidence type="ECO:0000313" key="7">
    <source>
        <dbReference type="Proteomes" id="UP001154282"/>
    </source>
</evidence>
<comment type="similarity">
    <text evidence="1">Belongs to the WrbA family.</text>
</comment>
<evidence type="ECO:0000256" key="4">
    <source>
        <dbReference type="ARBA" id="ARBA00048983"/>
    </source>
</evidence>
<dbReference type="EMBL" id="CAMGYJ010000009">
    <property type="protein sequence ID" value="CAI0497505.1"/>
    <property type="molecule type" value="Genomic_DNA"/>
</dbReference>
<dbReference type="AlphaFoldDB" id="A0AAV0Q451"/>
<dbReference type="PANTHER" id="PTHR30546:SF25">
    <property type="entry name" value="NAD(P)H DEHYDROGENASE (QUINONE) FQR1-LIKE 3-RELATED"/>
    <property type="match status" value="1"/>
</dbReference>
<sequence length="137" mass="14882">MAPGPVKVYIIYYSLHGHVETMARQVQLGANSVPGVEATLWQIPETLNNTILQKMKAPPKPDDVPVIQTQQLLEADGFLFGFPSRFGVMAAQCKAFFDATTELGLPSRLLESLPVSSGALASMAEGRSSQHGRRSRN</sequence>
<evidence type="ECO:0000256" key="2">
    <source>
        <dbReference type="ARBA" id="ARBA00012648"/>
    </source>
</evidence>
<evidence type="ECO:0000256" key="3">
    <source>
        <dbReference type="ARBA" id="ARBA00047678"/>
    </source>
</evidence>
<comment type="caution">
    <text evidence="6">The sequence shown here is derived from an EMBL/GenBank/DDBJ whole genome shotgun (WGS) entry which is preliminary data.</text>
</comment>
<dbReference type="EC" id="1.6.5.2" evidence="2"/>
<keyword evidence="7" id="KW-1185">Reference proteome</keyword>
<dbReference type="Proteomes" id="UP001154282">
    <property type="component" value="Unassembled WGS sequence"/>
</dbReference>
<proteinExistence type="inferred from homology"/>
<feature type="domain" description="Flavodoxin-like" evidence="5">
    <location>
        <begin position="8"/>
        <end position="137"/>
    </location>
</feature>
<dbReference type="GO" id="GO:0016020">
    <property type="term" value="C:membrane"/>
    <property type="evidence" value="ECO:0007669"/>
    <property type="project" value="TreeGrafter"/>
</dbReference>
<evidence type="ECO:0000259" key="5">
    <source>
        <dbReference type="PROSITE" id="PS50902"/>
    </source>
</evidence>
<dbReference type="SUPFAM" id="SSF52218">
    <property type="entry name" value="Flavoproteins"/>
    <property type="match status" value="1"/>
</dbReference>
<dbReference type="InterPro" id="IPR029039">
    <property type="entry name" value="Flavoprotein-like_sf"/>
</dbReference>
<name>A0AAV0Q451_9ROSI</name>
<dbReference type="PANTHER" id="PTHR30546">
    <property type="entry name" value="FLAVODOXIN-RELATED PROTEIN WRBA-RELATED"/>
    <property type="match status" value="1"/>
</dbReference>
<gene>
    <name evidence="6" type="ORF">LITE_LOCUS41086</name>
</gene>
<accession>A0AAV0Q451</accession>
<reference evidence="6" key="1">
    <citation type="submission" date="2022-08" db="EMBL/GenBank/DDBJ databases">
        <authorList>
            <person name="Gutierrez-Valencia J."/>
        </authorList>
    </citation>
    <scope>NUCLEOTIDE SEQUENCE</scope>
</reference>
<dbReference type="GO" id="GO:0010181">
    <property type="term" value="F:FMN binding"/>
    <property type="evidence" value="ECO:0007669"/>
    <property type="project" value="InterPro"/>
</dbReference>
<comment type="catalytic activity">
    <reaction evidence="3">
        <text>a quinone + NADH + H(+) = a quinol + NAD(+)</text>
        <dbReference type="Rhea" id="RHEA:46160"/>
        <dbReference type="ChEBI" id="CHEBI:15378"/>
        <dbReference type="ChEBI" id="CHEBI:24646"/>
        <dbReference type="ChEBI" id="CHEBI:57540"/>
        <dbReference type="ChEBI" id="CHEBI:57945"/>
        <dbReference type="ChEBI" id="CHEBI:132124"/>
        <dbReference type="EC" id="1.6.5.2"/>
    </reaction>
</comment>
<dbReference type="PROSITE" id="PS50902">
    <property type="entry name" value="FLAVODOXIN_LIKE"/>
    <property type="match status" value="1"/>
</dbReference>
<organism evidence="6 7">
    <name type="scientific">Linum tenue</name>
    <dbReference type="NCBI Taxonomy" id="586396"/>
    <lineage>
        <taxon>Eukaryota</taxon>
        <taxon>Viridiplantae</taxon>
        <taxon>Streptophyta</taxon>
        <taxon>Embryophyta</taxon>
        <taxon>Tracheophyta</taxon>
        <taxon>Spermatophyta</taxon>
        <taxon>Magnoliopsida</taxon>
        <taxon>eudicotyledons</taxon>
        <taxon>Gunneridae</taxon>
        <taxon>Pentapetalae</taxon>
        <taxon>rosids</taxon>
        <taxon>fabids</taxon>
        <taxon>Malpighiales</taxon>
        <taxon>Linaceae</taxon>
        <taxon>Linum</taxon>
    </lineage>
</organism>
<dbReference type="GO" id="GO:0003955">
    <property type="term" value="F:NAD(P)H dehydrogenase (quinone) activity"/>
    <property type="evidence" value="ECO:0007669"/>
    <property type="project" value="UniProtKB-EC"/>
</dbReference>
<protein>
    <recommendedName>
        <fullName evidence="2">NAD(P)H dehydrogenase (quinone)</fullName>
        <ecNumber evidence="2">1.6.5.2</ecNumber>
    </recommendedName>
</protein>
<dbReference type="Pfam" id="PF03358">
    <property type="entry name" value="FMN_red"/>
    <property type="match status" value="1"/>
</dbReference>
<dbReference type="InterPro" id="IPR008254">
    <property type="entry name" value="Flavodoxin/NO_synth"/>
</dbReference>